<dbReference type="InterPro" id="IPR000182">
    <property type="entry name" value="GNAT_dom"/>
</dbReference>
<evidence type="ECO:0000256" key="1">
    <source>
        <dbReference type="ARBA" id="ARBA00022679"/>
    </source>
</evidence>
<dbReference type="InterPro" id="IPR016181">
    <property type="entry name" value="Acyl_CoA_acyltransferase"/>
</dbReference>
<keyword evidence="1" id="KW-0808">Transferase</keyword>
<accession>A0A940SWU9</accession>
<sequence length="163" mass="18007">MKLVINHPKLADLATIMTIERAGFSAEEAATEGAMAERITLINDTFVVARNEKAEVIGYVVGPAFDQRYLTDDLYDELTPNDPQAPYQTVLSLAVAPDYHGQGLGSLLLSRLAEIAKAQHRQAITLTCLAELVPFYEKNGYQNEGISDSTHAGEIWYNMVYDI</sequence>
<organism evidence="4 5">
    <name type="scientific">Vagococcus allomyrinae</name>
    <dbReference type="NCBI Taxonomy" id="2794353"/>
    <lineage>
        <taxon>Bacteria</taxon>
        <taxon>Bacillati</taxon>
        <taxon>Bacillota</taxon>
        <taxon>Bacilli</taxon>
        <taxon>Lactobacillales</taxon>
        <taxon>Enterococcaceae</taxon>
        <taxon>Vagococcus</taxon>
    </lineage>
</organism>
<gene>
    <name evidence="4" type="ORF">I6N95_20360</name>
</gene>
<dbReference type="EMBL" id="JAEEGA010000016">
    <property type="protein sequence ID" value="MBP1043379.1"/>
    <property type="molecule type" value="Genomic_DNA"/>
</dbReference>
<dbReference type="SUPFAM" id="SSF55729">
    <property type="entry name" value="Acyl-CoA N-acyltransferases (Nat)"/>
    <property type="match status" value="1"/>
</dbReference>
<protein>
    <submittedName>
        <fullName evidence="4">GNAT family N-acetyltransferase</fullName>
    </submittedName>
</protein>
<name>A0A940SWU9_9ENTE</name>
<evidence type="ECO:0000313" key="5">
    <source>
        <dbReference type="Proteomes" id="UP000674938"/>
    </source>
</evidence>
<evidence type="ECO:0000313" key="4">
    <source>
        <dbReference type="EMBL" id="MBP1043379.1"/>
    </source>
</evidence>
<keyword evidence="5" id="KW-1185">Reference proteome</keyword>
<comment type="caution">
    <text evidence="4">The sequence shown here is derived from an EMBL/GenBank/DDBJ whole genome shotgun (WGS) entry which is preliminary data.</text>
</comment>
<dbReference type="GO" id="GO:0008080">
    <property type="term" value="F:N-acetyltransferase activity"/>
    <property type="evidence" value="ECO:0007669"/>
    <property type="project" value="UniProtKB-ARBA"/>
</dbReference>
<evidence type="ECO:0000259" key="3">
    <source>
        <dbReference type="PROSITE" id="PS51186"/>
    </source>
</evidence>
<feature type="domain" description="N-acetyltransferase" evidence="3">
    <location>
        <begin position="3"/>
        <end position="163"/>
    </location>
</feature>
<dbReference type="PANTHER" id="PTHR10908">
    <property type="entry name" value="SEROTONIN N-ACETYLTRANSFERASE"/>
    <property type="match status" value="1"/>
</dbReference>
<dbReference type="Gene3D" id="3.40.630.30">
    <property type="match status" value="1"/>
</dbReference>
<dbReference type="RefSeq" id="WP_209531193.1">
    <property type="nucleotide sequence ID" value="NZ_JAEEGA010000016.1"/>
</dbReference>
<proteinExistence type="predicted"/>
<dbReference type="InterPro" id="IPR051635">
    <property type="entry name" value="SNAT-like"/>
</dbReference>
<dbReference type="Pfam" id="PF13508">
    <property type="entry name" value="Acetyltransf_7"/>
    <property type="match status" value="1"/>
</dbReference>
<dbReference type="AlphaFoldDB" id="A0A940SWU9"/>
<evidence type="ECO:0000256" key="2">
    <source>
        <dbReference type="ARBA" id="ARBA00023315"/>
    </source>
</evidence>
<reference evidence="4" key="1">
    <citation type="submission" date="2020-12" db="EMBL/GenBank/DDBJ databases">
        <title>Vagococcus allomyrinae sp. nov. and Enterococcus lavae sp. nov., isolated from the larvae of Allomyrina dichotoma.</title>
        <authorList>
            <person name="Lee S.D."/>
        </authorList>
    </citation>
    <scope>NUCLEOTIDE SEQUENCE</scope>
    <source>
        <strain evidence="4">BWB3-3</strain>
    </source>
</reference>
<dbReference type="PANTHER" id="PTHR10908:SF0">
    <property type="entry name" value="SEROTONIN N-ACETYLTRANSFERASE"/>
    <property type="match status" value="1"/>
</dbReference>
<dbReference type="PROSITE" id="PS51186">
    <property type="entry name" value="GNAT"/>
    <property type="match status" value="1"/>
</dbReference>
<dbReference type="Proteomes" id="UP000674938">
    <property type="component" value="Unassembled WGS sequence"/>
</dbReference>
<keyword evidence="2" id="KW-0012">Acyltransferase</keyword>